<dbReference type="Pfam" id="PF16827">
    <property type="entry name" value="zf-HC3"/>
    <property type="match status" value="1"/>
</dbReference>
<sequence>MSHPFTWVPAAWQRHASRDPVPPPAAEFPRGVVVSTLCGQEVTSASGELAWLWGTCPDCDDVTREIVGVPSRAETAAEGRGRS</sequence>
<protein>
    <recommendedName>
        <fullName evidence="3">Zinc-finger</fullName>
    </recommendedName>
</protein>
<organism evidence="1 2">
    <name type="scientific">Actinopolyspora biskrensis</name>
    <dbReference type="NCBI Taxonomy" id="1470178"/>
    <lineage>
        <taxon>Bacteria</taxon>
        <taxon>Bacillati</taxon>
        <taxon>Actinomycetota</taxon>
        <taxon>Actinomycetes</taxon>
        <taxon>Actinopolysporales</taxon>
        <taxon>Actinopolysporaceae</taxon>
        <taxon>Actinopolyspora</taxon>
    </lineage>
</organism>
<reference evidence="1 2" key="1">
    <citation type="submission" date="2020-07" db="EMBL/GenBank/DDBJ databases">
        <title>Genomic Encyclopedia of Type Strains, Phase III (KMG-III): the genomes of soil and plant-associated and newly described type strains.</title>
        <authorList>
            <person name="Whitman W."/>
        </authorList>
    </citation>
    <scope>NUCLEOTIDE SEQUENCE [LARGE SCALE GENOMIC DNA]</scope>
    <source>
        <strain evidence="1 2">CECT 8576</strain>
    </source>
</reference>
<name>A0A852Z1V4_9ACTN</name>
<keyword evidence="2" id="KW-1185">Reference proteome</keyword>
<evidence type="ECO:0000313" key="1">
    <source>
        <dbReference type="EMBL" id="NYH79255.1"/>
    </source>
</evidence>
<dbReference type="EMBL" id="JACBYW010000004">
    <property type="protein sequence ID" value="NYH79255.1"/>
    <property type="molecule type" value="Genomic_DNA"/>
</dbReference>
<evidence type="ECO:0000313" key="2">
    <source>
        <dbReference type="Proteomes" id="UP000548304"/>
    </source>
</evidence>
<proteinExistence type="predicted"/>
<accession>A0A852Z1V4</accession>
<comment type="caution">
    <text evidence="1">The sequence shown here is derived from an EMBL/GenBank/DDBJ whole genome shotgun (WGS) entry which is preliminary data.</text>
</comment>
<dbReference type="RefSeq" id="WP_179535670.1">
    <property type="nucleotide sequence ID" value="NZ_JACBYW010000004.1"/>
</dbReference>
<dbReference type="AlphaFoldDB" id="A0A852Z1V4"/>
<gene>
    <name evidence="1" type="ORF">FHR84_002589</name>
</gene>
<dbReference type="Proteomes" id="UP000548304">
    <property type="component" value="Unassembled WGS sequence"/>
</dbReference>
<dbReference type="InterPro" id="IPR031795">
    <property type="entry name" value="Zf-HC3"/>
</dbReference>
<evidence type="ECO:0008006" key="3">
    <source>
        <dbReference type="Google" id="ProtNLM"/>
    </source>
</evidence>
<dbReference type="Gene3D" id="2.30.30.990">
    <property type="entry name" value="Malonyl-[acyl-carrier protein] O-methyltransferase, zinc-finger motif"/>
    <property type="match status" value="1"/>
</dbReference>